<evidence type="ECO:0000313" key="5">
    <source>
        <dbReference type="Proteomes" id="UP000198855"/>
    </source>
</evidence>
<dbReference type="InterPro" id="IPR036365">
    <property type="entry name" value="PGBD-like_sf"/>
</dbReference>
<dbReference type="InterPro" id="IPR042047">
    <property type="entry name" value="SleB_dom1"/>
</dbReference>
<feature type="domain" description="Cell wall hydrolase SleB" evidence="3">
    <location>
        <begin position="113"/>
        <end position="211"/>
    </location>
</feature>
<dbReference type="InterPro" id="IPR036366">
    <property type="entry name" value="PGBDSf"/>
</dbReference>
<dbReference type="EMBL" id="FOMT01000001">
    <property type="protein sequence ID" value="SFD48526.1"/>
    <property type="molecule type" value="Genomic_DNA"/>
</dbReference>
<dbReference type="AlphaFoldDB" id="A0A1I1SQ00"/>
<protein>
    <submittedName>
        <fullName evidence="4">N-acetylmuramoyl-L-alanine amidase</fullName>
    </submittedName>
</protein>
<dbReference type="STRING" id="1045775.SAMN05216378_0155"/>
<evidence type="ECO:0000256" key="1">
    <source>
        <dbReference type="SAM" id="SignalP"/>
    </source>
</evidence>
<dbReference type="SUPFAM" id="SSF47090">
    <property type="entry name" value="PGBD-like"/>
    <property type="match status" value="1"/>
</dbReference>
<gene>
    <name evidence="4" type="ORF">SAMN05216378_0155</name>
</gene>
<dbReference type="Gene3D" id="1.10.10.2520">
    <property type="entry name" value="Cell wall hydrolase SleB, domain 1"/>
    <property type="match status" value="1"/>
</dbReference>
<keyword evidence="1" id="KW-0732">Signal</keyword>
<sequence length="212" mass="22699">MKRKLGTLVLSMLIASILCLPLEASAASLKLGSKGTEVQDLQERLYMLKYYKGNITNYFGASTKSAVAAFQKGAGLKPDGVAGSVTLHALHKVTVDRSDLSRMARVVNAEAGGESYKGKIAVAAVILNRTKSNGFPSTIRGVIFAPSAFSVVSNGQFWKMPTASALDAAKDAAKRIDPTNGALYFYNPKITDSRWMKARPVTAKIGNHVFAK</sequence>
<dbReference type="RefSeq" id="WP_175532682.1">
    <property type="nucleotide sequence ID" value="NZ_FOMT01000001.1"/>
</dbReference>
<evidence type="ECO:0000259" key="2">
    <source>
        <dbReference type="Pfam" id="PF01471"/>
    </source>
</evidence>
<organism evidence="4 5">
    <name type="scientific">Paenibacillus catalpae</name>
    <dbReference type="NCBI Taxonomy" id="1045775"/>
    <lineage>
        <taxon>Bacteria</taxon>
        <taxon>Bacillati</taxon>
        <taxon>Bacillota</taxon>
        <taxon>Bacilli</taxon>
        <taxon>Bacillales</taxon>
        <taxon>Paenibacillaceae</taxon>
        <taxon>Paenibacillus</taxon>
    </lineage>
</organism>
<dbReference type="Proteomes" id="UP000198855">
    <property type="component" value="Unassembled WGS sequence"/>
</dbReference>
<keyword evidence="5" id="KW-1185">Reference proteome</keyword>
<dbReference type="InterPro" id="IPR002477">
    <property type="entry name" value="Peptidoglycan-bd-like"/>
</dbReference>
<feature type="domain" description="Peptidoglycan binding-like" evidence="2">
    <location>
        <begin position="35"/>
        <end position="90"/>
    </location>
</feature>
<proteinExistence type="predicted"/>
<feature type="signal peptide" evidence="1">
    <location>
        <begin position="1"/>
        <end position="26"/>
    </location>
</feature>
<dbReference type="Pfam" id="PF07486">
    <property type="entry name" value="Hydrolase_2"/>
    <property type="match status" value="1"/>
</dbReference>
<accession>A0A1I1SQ00</accession>
<dbReference type="GO" id="GO:0016787">
    <property type="term" value="F:hydrolase activity"/>
    <property type="evidence" value="ECO:0007669"/>
    <property type="project" value="InterPro"/>
</dbReference>
<evidence type="ECO:0000259" key="3">
    <source>
        <dbReference type="Pfam" id="PF07486"/>
    </source>
</evidence>
<dbReference type="Pfam" id="PF01471">
    <property type="entry name" value="PG_binding_1"/>
    <property type="match status" value="1"/>
</dbReference>
<dbReference type="Gene3D" id="6.20.240.60">
    <property type="match status" value="1"/>
</dbReference>
<feature type="chain" id="PRO_5011532138" evidence="1">
    <location>
        <begin position="27"/>
        <end position="212"/>
    </location>
</feature>
<evidence type="ECO:0000313" key="4">
    <source>
        <dbReference type="EMBL" id="SFD48526.1"/>
    </source>
</evidence>
<dbReference type="InterPro" id="IPR011105">
    <property type="entry name" value="Cell_wall_hydrolase_SleB"/>
</dbReference>
<dbReference type="Gene3D" id="1.10.101.10">
    <property type="entry name" value="PGBD-like superfamily/PGBD"/>
    <property type="match status" value="1"/>
</dbReference>
<reference evidence="5" key="1">
    <citation type="submission" date="2016-10" db="EMBL/GenBank/DDBJ databases">
        <authorList>
            <person name="Varghese N."/>
            <person name="Submissions S."/>
        </authorList>
    </citation>
    <scope>NUCLEOTIDE SEQUENCE [LARGE SCALE GENOMIC DNA]</scope>
    <source>
        <strain evidence="5">CGMCC 1.10784</strain>
    </source>
</reference>
<name>A0A1I1SQ00_9BACL</name>